<sequence length="109" mass="12520">MLRWQIAIKEVIGNMTIIYKEFKSHPNAYVLFIWLLHNLKVNSSYDPEVALKICIHVMEVDGKKNFRFSELAPEIATLDTGNDEPEETETHILGISSSDINTKFFNAVH</sequence>
<proteinExistence type="predicted"/>
<accession>A0A9Q3BZE0</accession>
<gene>
    <name evidence="1" type="ORF">O181_013630</name>
</gene>
<name>A0A9Q3BZE0_9BASI</name>
<dbReference type="Proteomes" id="UP000765509">
    <property type="component" value="Unassembled WGS sequence"/>
</dbReference>
<comment type="caution">
    <text evidence="1">The sequence shown here is derived from an EMBL/GenBank/DDBJ whole genome shotgun (WGS) entry which is preliminary data.</text>
</comment>
<dbReference type="EMBL" id="AVOT02003579">
    <property type="protein sequence ID" value="MBW0473915.1"/>
    <property type="molecule type" value="Genomic_DNA"/>
</dbReference>
<dbReference type="OrthoDB" id="4369127at2759"/>
<evidence type="ECO:0000313" key="1">
    <source>
        <dbReference type="EMBL" id="MBW0473915.1"/>
    </source>
</evidence>
<organism evidence="1 2">
    <name type="scientific">Austropuccinia psidii MF-1</name>
    <dbReference type="NCBI Taxonomy" id="1389203"/>
    <lineage>
        <taxon>Eukaryota</taxon>
        <taxon>Fungi</taxon>
        <taxon>Dikarya</taxon>
        <taxon>Basidiomycota</taxon>
        <taxon>Pucciniomycotina</taxon>
        <taxon>Pucciniomycetes</taxon>
        <taxon>Pucciniales</taxon>
        <taxon>Sphaerophragmiaceae</taxon>
        <taxon>Austropuccinia</taxon>
    </lineage>
</organism>
<reference evidence="1" key="1">
    <citation type="submission" date="2021-03" db="EMBL/GenBank/DDBJ databases">
        <title>Draft genome sequence of rust myrtle Austropuccinia psidii MF-1, a brazilian biotype.</title>
        <authorList>
            <person name="Quecine M.C."/>
            <person name="Pachon D.M.R."/>
            <person name="Bonatelli M.L."/>
            <person name="Correr F.H."/>
            <person name="Franceschini L.M."/>
            <person name="Leite T.F."/>
            <person name="Margarido G.R.A."/>
            <person name="Almeida C.A."/>
            <person name="Ferrarezi J.A."/>
            <person name="Labate C.A."/>
        </authorList>
    </citation>
    <scope>NUCLEOTIDE SEQUENCE</scope>
    <source>
        <strain evidence="1">MF-1</strain>
    </source>
</reference>
<dbReference type="AlphaFoldDB" id="A0A9Q3BZE0"/>
<keyword evidence="2" id="KW-1185">Reference proteome</keyword>
<evidence type="ECO:0000313" key="2">
    <source>
        <dbReference type="Proteomes" id="UP000765509"/>
    </source>
</evidence>
<protein>
    <submittedName>
        <fullName evidence="1">Uncharacterized protein</fullName>
    </submittedName>
</protein>